<accession>A0ACB9RN30</accession>
<dbReference type="Proteomes" id="UP001057402">
    <property type="component" value="Chromosome 3"/>
</dbReference>
<dbReference type="EMBL" id="CM042882">
    <property type="protein sequence ID" value="KAI4380445.1"/>
    <property type="molecule type" value="Genomic_DNA"/>
</dbReference>
<evidence type="ECO:0000313" key="2">
    <source>
        <dbReference type="Proteomes" id="UP001057402"/>
    </source>
</evidence>
<organism evidence="1 2">
    <name type="scientific">Melastoma candidum</name>
    <dbReference type="NCBI Taxonomy" id="119954"/>
    <lineage>
        <taxon>Eukaryota</taxon>
        <taxon>Viridiplantae</taxon>
        <taxon>Streptophyta</taxon>
        <taxon>Embryophyta</taxon>
        <taxon>Tracheophyta</taxon>
        <taxon>Spermatophyta</taxon>
        <taxon>Magnoliopsida</taxon>
        <taxon>eudicotyledons</taxon>
        <taxon>Gunneridae</taxon>
        <taxon>Pentapetalae</taxon>
        <taxon>rosids</taxon>
        <taxon>malvids</taxon>
        <taxon>Myrtales</taxon>
        <taxon>Melastomataceae</taxon>
        <taxon>Melastomatoideae</taxon>
        <taxon>Melastomateae</taxon>
        <taxon>Melastoma</taxon>
    </lineage>
</organism>
<gene>
    <name evidence="1" type="ORF">MLD38_006636</name>
</gene>
<proteinExistence type="predicted"/>
<reference evidence="2" key="1">
    <citation type="journal article" date="2023" name="Front. Plant Sci.">
        <title>Chromosomal-level genome assembly of Melastoma candidum provides insights into trichome evolution.</title>
        <authorList>
            <person name="Zhong Y."/>
            <person name="Wu W."/>
            <person name="Sun C."/>
            <person name="Zou P."/>
            <person name="Liu Y."/>
            <person name="Dai S."/>
            <person name="Zhou R."/>
        </authorList>
    </citation>
    <scope>NUCLEOTIDE SEQUENCE [LARGE SCALE GENOMIC DNA]</scope>
</reference>
<keyword evidence="2" id="KW-1185">Reference proteome</keyword>
<name>A0ACB9RN30_9MYRT</name>
<sequence>MDGNKDDALKCFQIGKEALDLGDHPRAIKFLSKAARLDPSLPVGEFISQIDSANPTPKADRSEPEPPPSVRRRAPAAATAADATSLSSSATFTEEQVLIVRQIRKKKDYYEILGLERSCSVEDVRKSYRKLSLKVHPDKNQAPGADEAFKLVSKAFQCLSNAESRKTYDISGSDEPVYHARAARRSHGGQGFNGYYEAEFDADEIFRNFFFGGMHPATTTSQFRGFNFGVGGGGFRQGNAGDNNGTGGFNARMLIQLLPVILILLLNFLPSSDPVYSLSRIHAYEYKYTTARGVDYYVKSGSRFSEDYPAGSAKREAIEGRVERDYVSVLAQNCRMEVQRRQWGFIRETPYCDMLQRFEEASRAA</sequence>
<comment type="caution">
    <text evidence="1">The sequence shown here is derived from an EMBL/GenBank/DDBJ whole genome shotgun (WGS) entry which is preliminary data.</text>
</comment>
<evidence type="ECO:0000313" key="1">
    <source>
        <dbReference type="EMBL" id="KAI4380445.1"/>
    </source>
</evidence>
<protein>
    <submittedName>
        <fullName evidence="1">Uncharacterized protein</fullName>
    </submittedName>
</protein>